<evidence type="ECO:0000256" key="1">
    <source>
        <dbReference type="SAM" id="Phobius"/>
    </source>
</evidence>
<keyword evidence="1" id="KW-0472">Membrane</keyword>
<reference evidence="2" key="1">
    <citation type="journal article" date="2015" name="Nature">
        <title>Complex archaea that bridge the gap between prokaryotes and eukaryotes.</title>
        <authorList>
            <person name="Spang A."/>
            <person name="Saw J.H."/>
            <person name="Jorgensen S.L."/>
            <person name="Zaremba-Niedzwiedzka K."/>
            <person name="Martijn J."/>
            <person name="Lind A.E."/>
            <person name="van Eijk R."/>
            <person name="Schleper C."/>
            <person name="Guy L."/>
            <person name="Ettema T.J."/>
        </authorList>
    </citation>
    <scope>NUCLEOTIDE SEQUENCE</scope>
</reference>
<keyword evidence="1" id="KW-1133">Transmembrane helix</keyword>
<name>A0A0F9Q557_9ZZZZ</name>
<proteinExistence type="predicted"/>
<sequence>MNEEMPDTTIEGPANIYLAESWSDDIQCWPVWVDIGFMLVVVMVVVILDWWFSRS</sequence>
<dbReference type="EMBL" id="LAZR01002279">
    <property type="protein sequence ID" value="KKN32062.1"/>
    <property type="molecule type" value="Genomic_DNA"/>
</dbReference>
<organism evidence="2">
    <name type="scientific">marine sediment metagenome</name>
    <dbReference type="NCBI Taxonomy" id="412755"/>
    <lineage>
        <taxon>unclassified sequences</taxon>
        <taxon>metagenomes</taxon>
        <taxon>ecological metagenomes</taxon>
    </lineage>
</organism>
<evidence type="ECO:0000313" key="2">
    <source>
        <dbReference type="EMBL" id="KKN32062.1"/>
    </source>
</evidence>
<accession>A0A0F9Q557</accession>
<keyword evidence="1" id="KW-0812">Transmembrane</keyword>
<feature type="transmembrane region" description="Helical" evidence="1">
    <location>
        <begin position="31"/>
        <end position="52"/>
    </location>
</feature>
<gene>
    <name evidence="2" type="ORF">LCGC14_0817530</name>
</gene>
<protein>
    <recommendedName>
        <fullName evidence="3">Transmembrane protein</fullName>
    </recommendedName>
</protein>
<dbReference type="AlphaFoldDB" id="A0A0F9Q557"/>
<evidence type="ECO:0008006" key="3">
    <source>
        <dbReference type="Google" id="ProtNLM"/>
    </source>
</evidence>
<comment type="caution">
    <text evidence="2">The sequence shown here is derived from an EMBL/GenBank/DDBJ whole genome shotgun (WGS) entry which is preliminary data.</text>
</comment>